<reference evidence="2" key="1">
    <citation type="journal article" date="2011" name="Nature">
        <title>Genome sequence and analysis of the tuber crop potato.</title>
        <authorList>
            <consortium name="The Potato Genome Sequencing Consortium"/>
        </authorList>
    </citation>
    <scope>NUCLEOTIDE SEQUENCE [LARGE SCALE GENOMIC DNA]</scope>
    <source>
        <strain evidence="2">cv. DM1-3 516 R44</strain>
    </source>
</reference>
<dbReference type="AlphaFoldDB" id="M1DF38"/>
<dbReference type="HOGENOM" id="CLU_1368294_0_0_1"/>
<accession>M1DF38</accession>
<dbReference type="Gramene" id="PGSC0003DMT400088040">
    <property type="protein sequence ID" value="PGSC0003DMT400088040"/>
    <property type="gene ID" value="PGSC0003DMG400037611"/>
</dbReference>
<evidence type="ECO:0000313" key="1">
    <source>
        <dbReference type="EnsemblPlants" id="PGSC0003DMT400088040"/>
    </source>
</evidence>
<sequence length="200" mass="21649">MAIDESTSTAATNVTGGGPNLIDSNNSLYLHPSDNPGATLVPIPFDGGGNVHGTPVDSLFNEGDNQMKKDTVDNVSLSREQYHNVMTMLHHFQVSNAGAFADSPNMDNGSVNFVGPFNEEASGDCSLIPLNPHLDYEDTYVLVPYSNDHDSVSVMDTRSSLDTALQPDVNDLIVHAVEDPVFTRKSSRTHKAPAYLNDYH</sequence>
<dbReference type="InParanoid" id="M1DF38"/>
<dbReference type="Proteomes" id="UP000011115">
    <property type="component" value="Unassembled WGS sequence"/>
</dbReference>
<evidence type="ECO:0000313" key="2">
    <source>
        <dbReference type="Proteomes" id="UP000011115"/>
    </source>
</evidence>
<protein>
    <submittedName>
        <fullName evidence="1">Uncharacterized protein</fullName>
    </submittedName>
</protein>
<proteinExistence type="predicted"/>
<dbReference type="PaxDb" id="4113-PGSC0003DMT400088040"/>
<reference evidence="1" key="2">
    <citation type="submission" date="2015-06" db="UniProtKB">
        <authorList>
            <consortium name="EnsemblPlants"/>
        </authorList>
    </citation>
    <scope>IDENTIFICATION</scope>
    <source>
        <strain evidence="1">DM1-3 516 R44</strain>
    </source>
</reference>
<organism evidence="1 2">
    <name type="scientific">Solanum tuberosum</name>
    <name type="common">Potato</name>
    <dbReference type="NCBI Taxonomy" id="4113"/>
    <lineage>
        <taxon>Eukaryota</taxon>
        <taxon>Viridiplantae</taxon>
        <taxon>Streptophyta</taxon>
        <taxon>Embryophyta</taxon>
        <taxon>Tracheophyta</taxon>
        <taxon>Spermatophyta</taxon>
        <taxon>Magnoliopsida</taxon>
        <taxon>eudicotyledons</taxon>
        <taxon>Gunneridae</taxon>
        <taxon>Pentapetalae</taxon>
        <taxon>asterids</taxon>
        <taxon>lamiids</taxon>
        <taxon>Solanales</taxon>
        <taxon>Solanaceae</taxon>
        <taxon>Solanoideae</taxon>
        <taxon>Solaneae</taxon>
        <taxon>Solanum</taxon>
    </lineage>
</organism>
<name>M1DF38_SOLTU</name>
<dbReference type="EnsemblPlants" id="PGSC0003DMT400088040">
    <property type="protein sequence ID" value="PGSC0003DMT400088040"/>
    <property type="gene ID" value="PGSC0003DMG400037611"/>
</dbReference>
<keyword evidence="2" id="KW-1185">Reference proteome</keyword>